<name>A0A397USJ1_9GLOM</name>
<organism evidence="1 2">
    <name type="scientific">Gigaspora rosea</name>
    <dbReference type="NCBI Taxonomy" id="44941"/>
    <lineage>
        <taxon>Eukaryota</taxon>
        <taxon>Fungi</taxon>
        <taxon>Fungi incertae sedis</taxon>
        <taxon>Mucoromycota</taxon>
        <taxon>Glomeromycotina</taxon>
        <taxon>Glomeromycetes</taxon>
        <taxon>Diversisporales</taxon>
        <taxon>Gigasporaceae</taxon>
        <taxon>Gigaspora</taxon>
    </lineage>
</organism>
<dbReference type="Proteomes" id="UP000266673">
    <property type="component" value="Unassembled WGS sequence"/>
</dbReference>
<protein>
    <submittedName>
        <fullName evidence="1">Uncharacterized protein</fullName>
    </submittedName>
</protein>
<evidence type="ECO:0000313" key="1">
    <source>
        <dbReference type="EMBL" id="RIB12762.1"/>
    </source>
</evidence>
<comment type="caution">
    <text evidence="1">The sequence shown here is derived from an EMBL/GenBank/DDBJ whole genome shotgun (WGS) entry which is preliminary data.</text>
</comment>
<keyword evidence="2" id="KW-1185">Reference proteome</keyword>
<reference evidence="1 2" key="1">
    <citation type="submission" date="2018-06" db="EMBL/GenBank/DDBJ databases">
        <title>Comparative genomics reveals the genomic features of Rhizophagus irregularis, R. cerebriforme, R. diaphanum and Gigaspora rosea, and their symbiotic lifestyle signature.</title>
        <authorList>
            <person name="Morin E."/>
            <person name="San Clemente H."/>
            <person name="Chen E.C.H."/>
            <person name="De La Providencia I."/>
            <person name="Hainaut M."/>
            <person name="Kuo A."/>
            <person name="Kohler A."/>
            <person name="Murat C."/>
            <person name="Tang N."/>
            <person name="Roy S."/>
            <person name="Loubradou J."/>
            <person name="Henrissat B."/>
            <person name="Grigoriev I.V."/>
            <person name="Corradi N."/>
            <person name="Roux C."/>
            <person name="Martin F.M."/>
        </authorList>
    </citation>
    <scope>NUCLEOTIDE SEQUENCE [LARGE SCALE GENOMIC DNA]</scope>
    <source>
        <strain evidence="1 2">DAOM 194757</strain>
    </source>
</reference>
<dbReference type="OrthoDB" id="10631366at2759"/>
<sequence>MDIHQVFYLHYCPKDHQEGTFEFKADNIEVNDTNNIIAFTVDKSSWDYKGFLTDNVKLIEGNQNNDGELDIVKQEMFLVCYSKADDFRKEEFRVRSQMLTDKDGKIDKNGHEFIVNFARAYGDSDKFKNLQLVKNAFGGKDAICVNQCWHMTYYDRYDLYDYYRS</sequence>
<dbReference type="EMBL" id="QKWP01000992">
    <property type="protein sequence ID" value="RIB12762.1"/>
    <property type="molecule type" value="Genomic_DNA"/>
</dbReference>
<accession>A0A397USJ1</accession>
<proteinExistence type="predicted"/>
<gene>
    <name evidence="1" type="ORF">C2G38_2199798</name>
</gene>
<dbReference type="AlphaFoldDB" id="A0A397USJ1"/>
<evidence type="ECO:0000313" key="2">
    <source>
        <dbReference type="Proteomes" id="UP000266673"/>
    </source>
</evidence>